<name>A0ABC9A2L1_9POAL</name>
<dbReference type="InterPro" id="IPR011598">
    <property type="entry name" value="bHLH_dom"/>
</dbReference>
<evidence type="ECO:0000256" key="4">
    <source>
        <dbReference type="ARBA" id="ARBA00023125"/>
    </source>
</evidence>
<feature type="domain" description="BHLH" evidence="8">
    <location>
        <begin position="121"/>
        <end position="172"/>
    </location>
</feature>
<dbReference type="FunFam" id="4.10.280.10:FF:000061">
    <property type="entry name" value="Transcription factor SPEECHLESS"/>
    <property type="match status" value="1"/>
</dbReference>
<evidence type="ECO:0000256" key="1">
    <source>
        <dbReference type="ARBA" id="ARBA00004123"/>
    </source>
</evidence>
<dbReference type="PANTHER" id="PTHR46684:SF4">
    <property type="entry name" value="TRANSCRIPTION FACTOR SPEECHLESS"/>
    <property type="match status" value="1"/>
</dbReference>
<comment type="similarity">
    <text evidence="2">Belongs to the bHLH protein family.</text>
</comment>
<feature type="region of interest" description="Disordered" evidence="7">
    <location>
        <begin position="197"/>
        <end position="252"/>
    </location>
</feature>
<evidence type="ECO:0000313" key="10">
    <source>
        <dbReference type="Proteomes" id="UP001497457"/>
    </source>
</evidence>
<keyword evidence="5" id="KW-0804">Transcription</keyword>
<gene>
    <name evidence="9" type="ORF">URODEC1_LOCUS49977</name>
</gene>
<dbReference type="EMBL" id="OZ075112">
    <property type="protein sequence ID" value="CAL4970218.1"/>
    <property type="molecule type" value="Genomic_DNA"/>
</dbReference>
<evidence type="ECO:0000256" key="3">
    <source>
        <dbReference type="ARBA" id="ARBA00023015"/>
    </source>
</evidence>
<dbReference type="InterPro" id="IPR054502">
    <property type="entry name" value="bHLH-TF_ACT-like_plant"/>
</dbReference>
<dbReference type="Pfam" id="PF00010">
    <property type="entry name" value="HLH"/>
    <property type="match status" value="1"/>
</dbReference>
<organism evidence="9 10">
    <name type="scientific">Urochloa decumbens</name>
    <dbReference type="NCBI Taxonomy" id="240449"/>
    <lineage>
        <taxon>Eukaryota</taxon>
        <taxon>Viridiplantae</taxon>
        <taxon>Streptophyta</taxon>
        <taxon>Embryophyta</taxon>
        <taxon>Tracheophyta</taxon>
        <taxon>Spermatophyta</taxon>
        <taxon>Magnoliopsida</taxon>
        <taxon>Liliopsida</taxon>
        <taxon>Poales</taxon>
        <taxon>Poaceae</taxon>
        <taxon>PACMAD clade</taxon>
        <taxon>Panicoideae</taxon>
        <taxon>Panicodae</taxon>
        <taxon>Paniceae</taxon>
        <taxon>Melinidinae</taxon>
        <taxon>Urochloa</taxon>
    </lineage>
</organism>
<keyword evidence="3" id="KW-0805">Transcription regulation</keyword>
<evidence type="ECO:0000256" key="5">
    <source>
        <dbReference type="ARBA" id="ARBA00023163"/>
    </source>
</evidence>
<feature type="compositionally biased region" description="Low complexity" evidence="7">
    <location>
        <begin position="48"/>
        <end position="64"/>
    </location>
</feature>
<dbReference type="AlphaFoldDB" id="A0ABC9A2L1"/>
<dbReference type="CDD" id="cd11448">
    <property type="entry name" value="bHLH_AtFAMA_like"/>
    <property type="match status" value="1"/>
</dbReference>
<reference evidence="9 10" key="2">
    <citation type="submission" date="2024-10" db="EMBL/GenBank/DDBJ databases">
        <authorList>
            <person name="Ryan C."/>
        </authorList>
    </citation>
    <scope>NUCLEOTIDE SEQUENCE [LARGE SCALE GENOMIC DNA]</scope>
</reference>
<dbReference type="GO" id="GO:0003677">
    <property type="term" value="F:DNA binding"/>
    <property type="evidence" value="ECO:0007669"/>
    <property type="project" value="UniProtKB-KW"/>
</dbReference>
<dbReference type="SUPFAM" id="SSF47459">
    <property type="entry name" value="HLH, helix-loop-helix DNA-binding domain"/>
    <property type="match status" value="1"/>
</dbReference>
<feature type="compositionally biased region" description="Low complexity" evidence="7">
    <location>
        <begin position="197"/>
        <end position="207"/>
    </location>
</feature>
<feature type="compositionally biased region" description="Pro residues" evidence="7">
    <location>
        <begin position="225"/>
        <end position="244"/>
    </location>
</feature>
<proteinExistence type="inferred from homology"/>
<dbReference type="SMART" id="SM00353">
    <property type="entry name" value="HLH"/>
    <property type="match status" value="1"/>
</dbReference>
<evidence type="ECO:0000256" key="6">
    <source>
        <dbReference type="ARBA" id="ARBA00023242"/>
    </source>
</evidence>
<accession>A0ABC9A2L1</accession>
<protein>
    <recommendedName>
        <fullName evidence="8">BHLH domain-containing protein</fullName>
    </recommendedName>
</protein>
<feature type="region of interest" description="Disordered" evidence="7">
    <location>
        <begin position="37"/>
        <end position="98"/>
    </location>
</feature>
<dbReference type="Pfam" id="PF22754">
    <property type="entry name" value="bHLH-TF_ACT-like_plant"/>
    <property type="match status" value="1"/>
</dbReference>
<dbReference type="PANTHER" id="PTHR46684">
    <property type="entry name" value="TRANSCRIPTION FACTOR FAMA"/>
    <property type="match status" value="1"/>
</dbReference>
<keyword evidence="10" id="KW-1185">Reference proteome</keyword>
<evidence type="ECO:0000313" key="9">
    <source>
        <dbReference type="EMBL" id="CAL4970218.1"/>
    </source>
</evidence>
<dbReference type="Proteomes" id="UP001497457">
    <property type="component" value="Chromosome 2b"/>
</dbReference>
<dbReference type="InterPro" id="IPR044283">
    <property type="entry name" value="FAMA/SPEECHLESS/MUTE-like"/>
</dbReference>
<reference evidence="10" key="1">
    <citation type="submission" date="2024-06" db="EMBL/GenBank/DDBJ databases">
        <authorList>
            <person name="Ryan C."/>
        </authorList>
    </citation>
    <scope>NUCLEOTIDE SEQUENCE [LARGE SCALE GENOMIC DNA]</scope>
</reference>
<keyword evidence="4" id="KW-0238">DNA-binding</keyword>
<keyword evidence="6" id="KW-0539">Nucleus</keyword>
<dbReference type="Gene3D" id="4.10.280.10">
    <property type="entry name" value="Helix-loop-helix DNA-binding domain"/>
    <property type="match status" value="1"/>
</dbReference>
<comment type="subcellular location">
    <subcellularLocation>
        <location evidence="1">Nucleus</location>
    </subcellularLocation>
</comment>
<dbReference type="PROSITE" id="PS50888">
    <property type="entry name" value="BHLH"/>
    <property type="match status" value="1"/>
</dbReference>
<evidence type="ECO:0000256" key="7">
    <source>
        <dbReference type="SAM" id="MobiDB-lite"/>
    </source>
</evidence>
<evidence type="ECO:0000256" key="2">
    <source>
        <dbReference type="ARBA" id="ARBA00005510"/>
    </source>
</evidence>
<sequence length="402" mass="42046">MADGPCELMVDGHRELRHMSGGAEDLFSILETWEECMTGGGDGGGGASSPATATTTPAYSQSSTGGSESGARPTGSNRRRSSGDEERGGVGRGAPVQKKHKCSAMVAAAAAQDAAAADEGAAKMSHIAVERNRRKQMNEHLAVLRSLMPCFYVKRGDQASIIGGVVDYIKELQQVLRSLEAKKHRKAYAEQVLSPRPAAMSAASPRPLLKPTPPLSPRVAVPISPRTPTPGSPYKLPPPPPPPGGGAAGSSRLPHQAAAYMLPSPTTSSSSSSCYSSHDQQLPHYPTYLPTLDSLVTELAAQAAAAGGGRPAAAAAGRLSLPDVRVEFAGPNLVLKTVSRRAPGQALRIIAALESLSLEILHVSVSTVDDDTMVHSFTIKIGIDCELSAEELVHEIQQTFLT</sequence>
<evidence type="ECO:0000259" key="8">
    <source>
        <dbReference type="PROSITE" id="PS50888"/>
    </source>
</evidence>
<dbReference type="InterPro" id="IPR036638">
    <property type="entry name" value="HLH_DNA-bd_sf"/>
</dbReference>
<feature type="compositionally biased region" description="Gly residues" evidence="7">
    <location>
        <begin position="38"/>
        <end position="47"/>
    </location>
</feature>